<keyword evidence="2" id="KW-1185">Reference proteome</keyword>
<organism evidence="1 2">
    <name type="scientific">Psychrosphaera haliotis</name>
    <dbReference type="NCBI Taxonomy" id="555083"/>
    <lineage>
        <taxon>Bacteria</taxon>
        <taxon>Pseudomonadati</taxon>
        <taxon>Pseudomonadota</taxon>
        <taxon>Gammaproteobacteria</taxon>
        <taxon>Alteromonadales</taxon>
        <taxon>Pseudoalteromonadaceae</taxon>
        <taxon>Psychrosphaera</taxon>
    </lineage>
</organism>
<reference evidence="1 2" key="1">
    <citation type="submission" date="2019-11" db="EMBL/GenBank/DDBJ databases">
        <title>P. haliotis isolates from Z. marina roots.</title>
        <authorList>
            <person name="Cohen M."/>
            <person name="Jospin G."/>
            <person name="Eisen J.A."/>
            <person name="Coil D.A."/>
        </authorList>
    </citation>
    <scope>NUCLEOTIDE SEQUENCE [LARGE SCALE GENOMIC DNA]</scope>
    <source>
        <strain evidence="1 2">UCD-MCMsp1aY</strain>
    </source>
</reference>
<protein>
    <submittedName>
        <fullName evidence="1">Uncharacterized protein</fullName>
    </submittedName>
</protein>
<accession>A0A6N8F7H3</accession>
<comment type="caution">
    <text evidence="1">The sequence shown here is derived from an EMBL/GenBank/DDBJ whole genome shotgun (WGS) entry which is preliminary data.</text>
</comment>
<dbReference type="AlphaFoldDB" id="A0A6N8F7H3"/>
<evidence type="ECO:0000313" key="2">
    <source>
        <dbReference type="Proteomes" id="UP000439994"/>
    </source>
</evidence>
<dbReference type="Proteomes" id="UP000439994">
    <property type="component" value="Unassembled WGS sequence"/>
</dbReference>
<dbReference type="OrthoDB" id="7041851at2"/>
<proteinExistence type="predicted"/>
<sequence>MAFSQVLLSDVTANKETNQAILEMLDINEAHDLQYHVYEVAFGDKQIFCCLSGGVIENNEIQFTPVGLAAFEALTNIKEMPEAEYFADFINTEKNIAEQIETVFARVPNGAKVCFVGDITGELKEELSKFFTMIH</sequence>
<dbReference type="EMBL" id="WOCD01000003">
    <property type="protein sequence ID" value="MUH72188.1"/>
    <property type="molecule type" value="Genomic_DNA"/>
</dbReference>
<dbReference type="RefSeq" id="WP_155695386.1">
    <property type="nucleotide sequence ID" value="NZ_BAAAFQ010000004.1"/>
</dbReference>
<evidence type="ECO:0000313" key="1">
    <source>
        <dbReference type="EMBL" id="MUH72188.1"/>
    </source>
</evidence>
<gene>
    <name evidence="1" type="ORF">GNP35_06660</name>
</gene>
<name>A0A6N8F7H3_9GAMM</name>